<dbReference type="Proteomes" id="UP000250123">
    <property type="component" value="Chromosome SHEWBE"/>
</dbReference>
<proteinExistence type="predicted"/>
<dbReference type="EMBL" id="LS483452">
    <property type="protein sequence ID" value="SQH75296.1"/>
    <property type="molecule type" value="Genomic_DNA"/>
</dbReference>
<dbReference type="SUPFAM" id="SSF51126">
    <property type="entry name" value="Pectin lyase-like"/>
    <property type="match status" value="1"/>
</dbReference>
<dbReference type="AlphaFoldDB" id="A0A330LYE4"/>
<name>A0A330LYE4_9GAMM</name>
<dbReference type="KEGG" id="sbk:SHEWBE_1330"/>
<evidence type="ECO:0008006" key="3">
    <source>
        <dbReference type="Google" id="ProtNLM"/>
    </source>
</evidence>
<sequence length="507" mass="54037">MNTHYILPVILISLLSGCGGGDGDSAEPVAPTEPQVPTEPVEKTCAFQDTSDGYLVSSVAQLDALFNTLANNGEDDIIYIAAGTYSVTQPLTYDFKTHNGEAMEKLSLYGCGVDQTIFDGGDLTRIFNFYKDGPKIDEAKVHQGPNPKLHIQDLTIQNGKCIGDCSDRYGNSGAGAHVQRYDTDLVRVHLLNNYDLNEGSALNGTGHTTLTEVVVSGNEGSTAISVCGRLTVTDSIISNNIGGGIHRGICLEGNYADYDVNIIRSTFEDNFGYKGFAQGHGGLQVLGGTSPGQLTIIDSVFKNNRTQDYGGAAVLTRHGNLTIIGSQFIGNQVLDDQLECNDYTMDCQSGGALFIDNWYPGGGLITIKDSIFKDNQAPDTGGAIDLGFYDCETDIIRGYDGYCSPDNYTKVLQEAITLTITDSTFTGNKAANAANIGVAKTPLQGTTAFQSGHVLISHSSLTGDTGETSVIIRGDLELISTKIDNRVILNGELTQDNASSIGDLVQR</sequence>
<organism evidence="1 2">
    <name type="scientific">Shewanella benthica</name>
    <dbReference type="NCBI Taxonomy" id="43661"/>
    <lineage>
        <taxon>Bacteria</taxon>
        <taxon>Pseudomonadati</taxon>
        <taxon>Pseudomonadota</taxon>
        <taxon>Gammaproteobacteria</taxon>
        <taxon>Alteromonadales</taxon>
        <taxon>Shewanellaceae</taxon>
        <taxon>Shewanella</taxon>
    </lineage>
</organism>
<dbReference type="PANTHER" id="PTHR11319:SF35">
    <property type="entry name" value="OUTER MEMBRANE PROTEIN PMPC-RELATED"/>
    <property type="match status" value="1"/>
</dbReference>
<evidence type="ECO:0000313" key="1">
    <source>
        <dbReference type="EMBL" id="SQH75296.1"/>
    </source>
</evidence>
<dbReference type="SMART" id="SM00710">
    <property type="entry name" value="PbH1"/>
    <property type="match status" value="7"/>
</dbReference>
<dbReference type="RefSeq" id="WP_112351875.1">
    <property type="nucleotide sequence ID" value="NZ_LS483452.1"/>
</dbReference>
<protein>
    <recommendedName>
        <fullName evidence="3">Right handed beta helix domain-containing protein</fullName>
    </recommendedName>
</protein>
<dbReference type="InterPro" id="IPR006626">
    <property type="entry name" value="PbH1"/>
</dbReference>
<gene>
    <name evidence="1" type="ORF">SHEWBE_1330</name>
</gene>
<accession>A0A330LYE4</accession>
<dbReference type="InterPro" id="IPR011050">
    <property type="entry name" value="Pectin_lyase_fold/virulence"/>
</dbReference>
<dbReference type="OrthoDB" id="5410062at2"/>
<dbReference type="PANTHER" id="PTHR11319">
    <property type="entry name" value="G PROTEIN-COUPLED RECEPTOR-RELATED"/>
    <property type="match status" value="1"/>
</dbReference>
<evidence type="ECO:0000313" key="2">
    <source>
        <dbReference type="Proteomes" id="UP000250123"/>
    </source>
</evidence>
<reference evidence="2" key="1">
    <citation type="submission" date="2018-06" db="EMBL/GenBank/DDBJ databases">
        <authorList>
            <person name="Cea G.-C."/>
            <person name="William W."/>
        </authorList>
    </citation>
    <scope>NUCLEOTIDE SEQUENCE [LARGE SCALE GENOMIC DNA]</scope>
    <source>
        <strain evidence="2">DB21MT-2</strain>
    </source>
</reference>